<accession>A0A147BB65</accession>
<protein>
    <submittedName>
        <fullName evidence="2">Putative secreted protein</fullName>
    </submittedName>
</protein>
<sequence length="120" mass="13063">MLSLLLVVSLRHALVACVARSSVRPVFAFLFFCRDVCVRAGTPRFNFSNTTLPVLVFASRAICAVRCANTISSNLLCAPSASMASVLVLAKRPKAFLYTLRITQLSLFFSAAVQLRYAAT</sequence>
<reference evidence="2" key="1">
    <citation type="journal article" date="2018" name="PLoS Negl. Trop. Dis.">
        <title>Sialome diversity of ticks revealed by RNAseq of single tick salivary glands.</title>
        <authorList>
            <person name="Perner J."/>
            <person name="Kropackova S."/>
            <person name="Kopacek P."/>
            <person name="Ribeiro J.M."/>
        </authorList>
    </citation>
    <scope>NUCLEOTIDE SEQUENCE</scope>
    <source>
        <strain evidence="2">Siblings of single egg batch collected in Ceske Budejovice</strain>
        <tissue evidence="2">Salivary glands</tissue>
    </source>
</reference>
<dbReference type="AlphaFoldDB" id="A0A147BB65"/>
<feature type="chain" id="PRO_5007541935" evidence="1">
    <location>
        <begin position="29"/>
        <end position="120"/>
    </location>
</feature>
<feature type="signal peptide" evidence="1">
    <location>
        <begin position="1"/>
        <end position="28"/>
    </location>
</feature>
<evidence type="ECO:0000256" key="1">
    <source>
        <dbReference type="SAM" id="SignalP"/>
    </source>
</evidence>
<evidence type="ECO:0000313" key="2">
    <source>
        <dbReference type="EMBL" id="JAR88003.1"/>
    </source>
</evidence>
<dbReference type="EMBL" id="GEGO01007401">
    <property type="protein sequence ID" value="JAR88003.1"/>
    <property type="molecule type" value="Transcribed_RNA"/>
</dbReference>
<name>A0A147BB65_IXORI</name>
<proteinExistence type="predicted"/>
<keyword evidence="1" id="KW-0732">Signal</keyword>
<organism evidence="2">
    <name type="scientific">Ixodes ricinus</name>
    <name type="common">Common tick</name>
    <name type="synonym">Acarus ricinus</name>
    <dbReference type="NCBI Taxonomy" id="34613"/>
    <lineage>
        <taxon>Eukaryota</taxon>
        <taxon>Metazoa</taxon>
        <taxon>Ecdysozoa</taxon>
        <taxon>Arthropoda</taxon>
        <taxon>Chelicerata</taxon>
        <taxon>Arachnida</taxon>
        <taxon>Acari</taxon>
        <taxon>Parasitiformes</taxon>
        <taxon>Ixodida</taxon>
        <taxon>Ixodoidea</taxon>
        <taxon>Ixodidae</taxon>
        <taxon>Ixodinae</taxon>
        <taxon>Ixodes</taxon>
    </lineage>
</organism>